<dbReference type="InterPro" id="IPR002125">
    <property type="entry name" value="CMP_dCMP_dom"/>
</dbReference>
<evidence type="ECO:0000256" key="1">
    <source>
        <dbReference type="ARBA" id="ARBA00006576"/>
    </source>
</evidence>
<dbReference type="Proteomes" id="UP000183567">
    <property type="component" value="Unassembled WGS sequence"/>
</dbReference>
<evidence type="ECO:0000313" key="3">
    <source>
        <dbReference type="EMBL" id="OJA18896.1"/>
    </source>
</evidence>
<gene>
    <name evidence="3" type="ORF">AZE42_10499</name>
</gene>
<dbReference type="STRING" id="180088.A0A1J8QZH9"/>
<dbReference type="PROSITE" id="PS51747">
    <property type="entry name" value="CYT_DCMP_DEAMINASES_2"/>
    <property type="match status" value="1"/>
</dbReference>
<dbReference type="NCBIfam" id="NF004064">
    <property type="entry name" value="PRK05578.1"/>
    <property type="match status" value="1"/>
</dbReference>
<dbReference type="EMBL" id="LVVM01001279">
    <property type="protein sequence ID" value="OJA18896.1"/>
    <property type="molecule type" value="Genomic_DNA"/>
</dbReference>
<dbReference type="AlphaFoldDB" id="A0A1J8QZH9"/>
<name>A0A1J8QZH9_9AGAM</name>
<dbReference type="PANTHER" id="PTHR11644">
    <property type="entry name" value="CYTIDINE DEAMINASE"/>
    <property type="match status" value="1"/>
</dbReference>
<organism evidence="3 4">
    <name type="scientific">Rhizopogon vesiculosus</name>
    <dbReference type="NCBI Taxonomy" id="180088"/>
    <lineage>
        <taxon>Eukaryota</taxon>
        <taxon>Fungi</taxon>
        <taxon>Dikarya</taxon>
        <taxon>Basidiomycota</taxon>
        <taxon>Agaricomycotina</taxon>
        <taxon>Agaricomycetes</taxon>
        <taxon>Agaricomycetidae</taxon>
        <taxon>Boletales</taxon>
        <taxon>Suillineae</taxon>
        <taxon>Rhizopogonaceae</taxon>
        <taxon>Rhizopogon</taxon>
    </lineage>
</organism>
<dbReference type="PANTHER" id="PTHR11644:SF2">
    <property type="entry name" value="CYTIDINE DEAMINASE"/>
    <property type="match status" value="1"/>
</dbReference>
<dbReference type="GO" id="GO:0005829">
    <property type="term" value="C:cytosol"/>
    <property type="evidence" value="ECO:0007669"/>
    <property type="project" value="TreeGrafter"/>
</dbReference>
<dbReference type="OrthoDB" id="414540at2759"/>
<comment type="caution">
    <text evidence="3">The sequence shown here is derived from an EMBL/GenBank/DDBJ whole genome shotgun (WGS) entry which is preliminary data.</text>
</comment>
<dbReference type="GO" id="GO:0004126">
    <property type="term" value="F:cytidine deaminase activity"/>
    <property type="evidence" value="ECO:0007669"/>
    <property type="project" value="UniProtKB-ARBA"/>
</dbReference>
<dbReference type="Pfam" id="PF00383">
    <property type="entry name" value="dCMP_cyt_deam_1"/>
    <property type="match status" value="1"/>
</dbReference>
<protein>
    <recommendedName>
        <fullName evidence="2">CMP/dCMP-type deaminase domain-containing protein</fullName>
    </recommendedName>
</protein>
<dbReference type="GO" id="GO:0008270">
    <property type="term" value="F:zinc ion binding"/>
    <property type="evidence" value="ECO:0007669"/>
    <property type="project" value="TreeGrafter"/>
</dbReference>
<reference evidence="3 4" key="1">
    <citation type="submission" date="2016-03" db="EMBL/GenBank/DDBJ databases">
        <title>Comparative genomics of the ectomycorrhizal sister species Rhizopogon vinicolor and Rhizopogon vesiculosus (Basidiomycota: Boletales) reveals a divergence of the mating type B locus.</title>
        <authorList>
            <person name="Mujic A.B."/>
            <person name="Kuo A."/>
            <person name="Tritt A."/>
            <person name="Lipzen A."/>
            <person name="Chen C."/>
            <person name="Johnson J."/>
            <person name="Sharma A."/>
            <person name="Barry K."/>
            <person name="Grigoriev I.V."/>
            <person name="Spatafora J.W."/>
        </authorList>
    </citation>
    <scope>NUCLEOTIDE SEQUENCE [LARGE SCALE GENOMIC DNA]</scope>
    <source>
        <strain evidence="3 4">AM-OR11-056</strain>
    </source>
</reference>
<dbReference type="GO" id="GO:0072527">
    <property type="term" value="P:pyrimidine-containing compound metabolic process"/>
    <property type="evidence" value="ECO:0007669"/>
    <property type="project" value="UniProtKB-ARBA"/>
</dbReference>
<comment type="similarity">
    <text evidence="1">Belongs to the cytidine and deoxycytidylate deaminase family.</text>
</comment>
<dbReference type="InterPro" id="IPR050202">
    <property type="entry name" value="Cyt/Deoxycyt_deaminase"/>
</dbReference>
<dbReference type="GO" id="GO:0055086">
    <property type="term" value="P:nucleobase-containing small molecule metabolic process"/>
    <property type="evidence" value="ECO:0007669"/>
    <property type="project" value="UniProtKB-ARBA"/>
</dbReference>
<sequence>MNIAKTFAYARYSKFLVGAALLTQDGEIIKGCSVENASYGAIICAERTAILKAVGEGKLKFAALAVTTFVAKTLCKNDLPAMLISHRSSLAVDLKIWRRTEFSPVTY</sequence>
<proteinExistence type="inferred from homology"/>
<dbReference type="Gene3D" id="3.40.140.10">
    <property type="entry name" value="Cytidine Deaminase, domain 2"/>
    <property type="match status" value="1"/>
</dbReference>
<keyword evidence="4" id="KW-1185">Reference proteome</keyword>
<feature type="domain" description="CMP/dCMP-type deaminase" evidence="2">
    <location>
        <begin position="1"/>
        <end position="107"/>
    </location>
</feature>
<dbReference type="CDD" id="cd01283">
    <property type="entry name" value="cytidine_deaminase"/>
    <property type="match status" value="1"/>
</dbReference>
<accession>A0A1J8QZH9</accession>
<dbReference type="InterPro" id="IPR016193">
    <property type="entry name" value="Cytidine_deaminase-like"/>
</dbReference>
<evidence type="ECO:0000313" key="4">
    <source>
        <dbReference type="Proteomes" id="UP000183567"/>
    </source>
</evidence>
<dbReference type="SUPFAM" id="SSF53927">
    <property type="entry name" value="Cytidine deaminase-like"/>
    <property type="match status" value="1"/>
</dbReference>
<evidence type="ECO:0000259" key="2">
    <source>
        <dbReference type="PROSITE" id="PS51747"/>
    </source>
</evidence>